<dbReference type="InterPro" id="IPR037401">
    <property type="entry name" value="SnoaL-like"/>
</dbReference>
<dbReference type="AlphaFoldDB" id="A5VYE8"/>
<dbReference type="KEGG" id="ppf:Pput_0744"/>
<sequence length="169" mass="18971">MCPISSQIPELIICRQRFFPSPTATRIASPQSQKNREATPVDQTLQVRQAAADLVAAFASNDTARYFACFSEDATFLFHTLPYPLLSRRAYEELWAQWQAEGFTVLACESGNAHVSLQGDVAVFMHDVATRIRIGGEEHPLSERETIVFRRHGDQWLACHEHLSVVTPA</sequence>
<gene>
    <name evidence="2" type="ordered locus">Pput_0744</name>
</gene>
<organism evidence="2">
    <name type="scientific">Pseudomonas putida (strain ATCC 700007 / DSM 6899 / JCM 31910 / BCRC 17059 / LMG 24140 / F1)</name>
    <dbReference type="NCBI Taxonomy" id="351746"/>
    <lineage>
        <taxon>Bacteria</taxon>
        <taxon>Pseudomonadati</taxon>
        <taxon>Pseudomonadota</taxon>
        <taxon>Gammaproteobacteria</taxon>
        <taxon>Pseudomonadales</taxon>
        <taxon>Pseudomonadaceae</taxon>
        <taxon>Pseudomonas</taxon>
    </lineage>
</organism>
<proteinExistence type="predicted"/>
<feature type="domain" description="SnoaL-like" evidence="1">
    <location>
        <begin position="47"/>
        <end position="167"/>
    </location>
</feature>
<accession>A5VYE8</accession>
<dbReference type="SUPFAM" id="SSF54427">
    <property type="entry name" value="NTF2-like"/>
    <property type="match status" value="1"/>
</dbReference>
<dbReference type="eggNOG" id="COG4319">
    <property type="taxonomic scope" value="Bacteria"/>
</dbReference>
<dbReference type="HOGENOM" id="CLU_134410_0_0_6"/>
<dbReference type="Pfam" id="PF13474">
    <property type="entry name" value="SnoaL_3"/>
    <property type="match status" value="1"/>
</dbReference>
<dbReference type="Gene3D" id="3.10.450.50">
    <property type="match status" value="1"/>
</dbReference>
<dbReference type="InterPro" id="IPR032710">
    <property type="entry name" value="NTF2-like_dom_sf"/>
</dbReference>
<dbReference type="EMBL" id="CP000712">
    <property type="protein sequence ID" value="ABQ76908.1"/>
    <property type="molecule type" value="Genomic_DNA"/>
</dbReference>
<evidence type="ECO:0000313" key="2">
    <source>
        <dbReference type="EMBL" id="ABQ76908.1"/>
    </source>
</evidence>
<protein>
    <recommendedName>
        <fullName evidence="1">SnoaL-like domain-containing protein</fullName>
    </recommendedName>
</protein>
<evidence type="ECO:0000259" key="1">
    <source>
        <dbReference type="Pfam" id="PF13474"/>
    </source>
</evidence>
<name>A5VYE8_PSEP1</name>
<reference evidence="2" key="1">
    <citation type="submission" date="2007-05" db="EMBL/GenBank/DDBJ databases">
        <title>Complete sequence of Pseudomonas putida F1.</title>
        <authorList>
            <consortium name="US DOE Joint Genome Institute"/>
            <person name="Copeland A."/>
            <person name="Lucas S."/>
            <person name="Lapidus A."/>
            <person name="Barry K."/>
            <person name="Detter J.C."/>
            <person name="Glavina del Rio T."/>
            <person name="Hammon N."/>
            <person name="Israni S."/>
            <person name="Dalin E."/>
            <person name="Tice H."/>
            <person name="Pitluck S."/>
            <person name="Chain P."/>
            <person name="Malfatti S."/>
            <person name="Shin M."/>
            <person name="Vergez L."/>
            <person name="Schmutz J."/>
            <person name="Larimer F."/>
            <person name="Land M."/>
            <person name="Hauser L."/>
            <person name="Kyrpides N."/>
            <person name="Lykidis A."/>
            <person name="Parales R."/>
            <person name="Richardson P."/>
        </authorList>
    </citation>
    <scope>NUCLEOTIDE SEQUENCE [LARGE SCALE GENOMIC DNA]</scope>
    <source>
        <strain evidence="2">F1</strain>
    </source>
</reference>